<evidence type="ECO:0000313" key="4">
    <source>
        <dbReference type="EMBL" id="TYK04426.1"/>
    </source>
</evidence>
<keyword evidence="2" id="KW-0472">Membrane</keyword>
<dbReference type="EMBL" id="SSTD01014204">
    <property type="protein sequence ID" value="TYK04426.1"/>
    <property type="molecule type" value="Genomic_DNA"/>
</dbReference>
<gene>
    <name evidence="4" type="ORF">E5676_scaffold409G00220</name>
    <name evidence="3" type="ORF">E6C27_scaffold139G004680</name>
</gene>
<keyword evidence="2" id="KW-0812">Transmembrane</keyword>
<name>A0A5D3C1Y1_CUCMM</name>
<accession>A0A5D3C1Y1</accession>
<feature type="transmembrane region" description="Helical" evidence="2">
    <location>
        <begin position="167"/>
        <end position="196"/>
    </location>
</feature>
<protein>
    <submittedName>
        <fullName evidence="4">Envelope-like protein</fullName>
    </submittedName>
</protein>
<feature type="region of interest" description="Disordered" evidence="1">
    <location>
        <begin position="1"/>
        <end position="36"/>
    </location>
</feature>
<organism evidence="4 6">
    <name type="scientific">Cucumis melo var. makuwa</name>
    <name type="common">Oriental melon</name>
    <dbReference type="NCBI Taxonomy" id="1194695"/>
    <lineage>
        <taxon>Eukaryota</taxon>
        <taxon>Viridiplantae</taxon>
        <taxon>Streptophyta</taxon>
        <taxon>Embryophyta</taxon>
        <taxon>Tracheophyta</taxon>
        <taxon>Spermatophyta</taxon>
        <taxon>Magnoliopsida</taxon>
        <taxon>eudicotyledons</taxon>
        <taxon>Gunneridae</taxon>
        <taxon>Pentapetalae</taxon>
        <taxon>rosids</taxon>
        <taxon>fabids</taxon>
        <taxon>Cucurbitales</taxon>
        <taxon>Cucurbitaceae</taxon>
        <taxon>Benincaseae</taxon>
        <taxon>Cucumis</taxon>
    </lineage>
</organism>
<comment type="caution">
    <text evidence="4">The sequence shown here is derived from an EMBL/GenBank/DDBJ whole genome shotgun (WGS) entry which is preliminary data.</text>
</comment>
<evidence type="ECO:0000256" key="1">
    <source>
        <dbReference type="SAM" id="MobiDB-lite"/>
    </source>
</evidence>
<dbReference type="AlphaFoldDB" id="A0A5D3C1Y1"/>
<sequence length="206" mass="22337">MSSWAAIQKHSARRPYKLPSEKAHANIPSGSTESVHEEIVSGNAMKDVETALVVSEAHLFDMDSDDLDDVPPARLVKKVTAPDVVPEKFANHVLSDHSQESSSSEGVFVPTSGLRQTSFVEPRPSLYSSPIQSPISNIAAPSDPHAAPPVASSVPKGGLKLKVKKPLLIMSTVLSLLLLVIIMMKFLLLILSIQVLNKKLHQFLHN</sequence>
<proteinExistence type="predicted"/>
<dbReference type="Proteomes" id="UP000321947">
    <property type="component" value="Unassembled WGS sequence"/>
</dbReference>
<dbReference type="EMBL" id="SSTE01022915">
    <property type="protein sequence ID" value="KAA0031684.1"/>
    <property type="molecule type" value="Genomic_DNA"/>
</dbReference>
<evidence type="ECO:0000313" key="6">
    <source>
        <dbReference type="Proteomes" id="UP000321947"/>
    </source>
</evidence>
<reference evidence="5 6" key="1">
    <citation type="submission" date="2019-08" db="EMBL/GenBank/DDBJ databases">
        <title>Draft genome sequences of two oriental melons (Cucumis melo L. var makuwa).</title>
        <authorList>
            <person name="Kwon S.-Y."/>
        </authorList>
    </citation>
    <scope>NUCLEOTIDE SEQUENCE [LARGE SCALE GENOMIC DNA]</scope>
    <source>
        <strain evidence="6">cv. Chang Bougi</strain>
        <strain evidence="5">cv. SW 3</strain>
        <tissue evidence="4">Leaf</tissue>
    </source>
</reference>
<keyword evidence="2" id="KW-1133">Transmembrane helix</keyword>
<evidence type="ECO:0000256" key="2">
    <source>
        <dbReference type="SAM" id="Phobius"/>
    </source>
</evidence>
<evidence type="ECO:0000313" key="3">
    <source>
        <dbReference type="EMBL" id="KAA0031684.1"/>
    </source>
</evidence>
<dbReference type="Proteomes" id="UP000321393">
    <property type="component" value="Unassembled WGS sequence"/>
</dbReference>
<evidence type="ECO:0000313" key="5">
    <source>
        <dbReference type="Proteomes" id="UP000321393"/>
    </source>
</evidence>